<gene>
    <name evidence="4" type="ORF">SAMN05444410_108149</name>
</gene>
<keyword evidence="1" id="KW-1133">Transmembrane helix</keyword>
<evidence type="ECO:0000313" key="4">
    <source>
        <dbReference type="EMBL" id="SDX05269.1"/>
    </source>
</evidence>
<proteinExistence type="predicted"/>
<dbReference type="PANTHER" id="PTHR30273">
    <property type="entry name" value="PERIPLASMIC SIGNAL SENSOR AND SIGMA FACTOR ACTIVATOR FECR-RELATED"/>
    <property type="match status" value="1"/>
</dbReference>
<accession>A0A8X8IFG1</accession>
<dbReference type="GO" id="GO:0016989">
    <property type="term" value="F:sigma factor antagonist activity"/>
    <property type="evidence" value="ECO:0007669"/>
    <property type="project" value="TreeGrafter"/>
</dbReference>
<dbReference type="AlphaFoldDB" id="A0A8X8IFG1"/>
<evidence type="ECO:0000259" key="3">
    <source>
        <dbReference type="Pfam" id="PF16344"/>
    </source>
</evidence>
<keyword evidence="1" id="KW-0472">Membrane</keyword>
<dbReference type="InterPro" id="IPR032508">
    <property type="entry name" value="FecR_C"/>
</dbReference>
<name>A0A8X8IFG1_9BACT</name>
<reference evidence="4 5" key="1">
    <citation type="submission" date="2016-10" db="EMBL/GenBank/DDBJ databases">
        <authorList>
            <person name="Varghese N."/>
            <person name="Submissions S."/>
        </authorList>
    </citation>
    <scope>NUCLEOTIDE SEQUENCE [LARGE SCALE GENOMIC DNA]</scope>
    <source>
        <strain evidence="4 5">DSM 25353</strain>
    </source>
</reference>
<evidence type="ECO:0000313" key="5">
    <source>
        <dbReference type="Proteomes" id="UP000198711"/>
    </source>
</evidence>
<evidence type="ECO:0000259" key="2">
    <source>
        <dbReference type="Pfam" id="PF04773"/>
    </source>
</evidence>
<comment type="caution">
    <text evidence="4">The sequence shown here is derived from an EMBL/GenBank/DDBJ whole genome shotgun (WGS) entry which is preliminary data.</text>
</comment>
<dbReference type="Pfam" id="PF16344">
    <property type="entry name" value="FecR_C"/>
    <property type="match status" value="1"/>
</dbReference>
<organism evidence="4 5">
    <name type="scientific">Hydrobacter penzbergensis</name>
    <dbReference type="NCBI Taxonomy" id="1235997"/>
    <lineage>
        <taxon>Bacteria</taxon>
        <taxon>Pseudomonadati</taxon>
        <taxon>Bacteroidota</taxon>
        <taxon>Chitinophagia</taxon>
        <taxon>Chitinophagales</taxon>
        <taxon>Chitinophagaceae</taxon>
        <taxon>Hydrobacter</taxon>
    </lineage>
</organism>
<dbReference type="Pfam" id="PF04773">
    <property type="entry name" value="FecR"/>
    <property type="match status" value="1"/>
</dbReference>
<keyword evidence="5" id="KW-1185">Reference proteome</keyword>
<dbReference type="PIRSF" id="PIRSF018266">
    <property type="entry name" value="FecR"/>
    <property type="match status" value="1"/>
</dbReference>
<feature type="domain" description="FecR protein" evidence="2">
    <location>
        <begin position="179"/>
        <end position="265"/>
    </location>
</feature>
<dbReference type="Proteomes" id="UP000198711">
    <property type="component" value="Unassembled WGS sequence"/>
</dbReference>
<feature type="transmembrane region" description="Helical" evidence="1">
    <location>
        <begin position="77"/>
        <end position="96"/>
    </location>
</feature>
<dbReference type="Gene3D" id="3.55.50.30">
    <property type="match status" value="1"/>
</dbReference>
<dbReference type="Gene3D" id="2.60.120.1440">
    <property type="match status" value="1"/>
</dbReference>
<dbReference type="RefSeq" id="WP_092723969.1">
    <property type="nucleotide sequence ID" value="NZ_FNNO01000008.1"/>
</dbReference>
<dbReference type="EMBL" id="FNNO01000008">
    <property type="protein sequence ID" value="SDX05269.1"/>
    <property type="molecule type" value="Genomic_DNA"/>
</dbReference>
<sequence length="376" mass="41756">MKKQTFQALLDKYLDGTATVAERRLVEAYYEKLSARQGDLSKADRRLLEKVGRNLSELVQKPSGNKARIIPFYKRRATAAAAAILLLMAATTYFLWNEKPKPVNTIAKISDIQAPVTNRAMITLGNGRTVYLDSAANGSLATEGNVQLIKLADGKIAYSGSSDKVTYHTITNPKGSKVIDLALSDGSHVWLNAESSLTFPIVFNQHSRELTATGEMYFEVEKAKTWPFVVTHGDTKVTVLGTHFNVNAYDDEQDIRVTLLEGAVKISNKTGSGLLKPGEQARVSKNIHITKEVDLDAVMAWKNGRFNFDNASLSTVLRQLARWYDLEVVYEGAIPEREFGGQMQRDLSLSQILEILQKMDVKFRVEGKKLLVTAAQ</sequence>
<feature type="domain" description="Protein FecR C-terminal" evidence="3">
    <location>
        <begin position="305"/>
        <end position="371"/>
    </location>
</feature>
<dbReference type="InterPro" id="IPR012373">
    <property type="entry name" value="Ferrdict_sens_TM"/>
</dbReference>
<protein>
    <submittedName>
        <fullName evidence="4">FecR family protein</fullName>
    </submittedName>
</protein>
<evidence type="ECO:0000256" key="1">
    <source>
        <dbReference type="SAM" id="Phobius"/>
    </source>
</evidence>
<dbReference type="PANTHER" id="PTHR30273:SF2">
    <property type="entry name" value="PROTEIN FECR"/>
    <property type="match status" value="1"/>
</dbReference>
<keyword evidence="1" id="KW-0812">Transmembrane</keyword>
<dbReference type="InterPro" id="IPR006860">
    <property type="entry name" value="FecR"/>
</dbReference>